<name>A0AA86U2I4_9EUKA</name>
<dbReference type="Proteomes" id="UP001642409">
    <property type="component" value="Unassembled WGS sequence"/>
</dbReference>
<keyword evidence="3" id="KW-1185">Reference proteome</keyword>
<evidence type="ECO:0000313" key="3">
    <source>
        <dbReference type="Proteomes" id="UP001642409"/>
    </source>
</evidence>
<reference evidence="1" key="1">
    <citation type="submission" date="2023-06" db="EMBL/GenBank/DDBJ databases">
        <authorList>
            <person name="Kurt Z."/>
        </authorList>
    </citation>
    <scope>NUCLEOTIDE SEQUENCE</scope>
</reference>
<evidence type="ECO:0000313" key="1">
    <source>
        <dbReference type="EMBL" id="CAI9937974.1"/>
    </source>
</evidence>
<dbReference type="EMBL" id="CAXDID020000071">
    <property type="protein sequence ID" value="CAL6014682.1"/>
    <property type="molecule type" value="Genomic_DNA"/>
</dbReference>
<gene>
    <name evidence="2" type="ORF">HINF_LOCUS24385</name>
    <name evidence="1" type="ORF">HINF_LOCUS25619</name>
</gene>
<dbReference type="AlphaFoldDB" id="A0AA86U2I4"/>
<proteinExistence type="predicted"/>
<reference evidence="2 3" key="2">
    <citation type="submission" date="2024-07" db="EMBL/GenBank/DDBJ databases">
        <authorList>
            <person name="Akdeniz Z."/>
        </authorList>
    </citation>
    <scope>NUCLEOTIDE SEQUENCE [LARGE SCALE GENOMIC DNA]</scope>
</reference>
<sequence length="186" mass="21638">MVYAVNNSNISIVNRQLKYIIIKQLYDFRIVFVYGCVLVLTGANELNPVFYVLNMLDAKVITVKNNDISLLQYEVELGPTGIQLKNEILVKLFGDDFPQRMTAYYNNYHNNNMAVCQSNFMKSFFYPNIGLVTQTQWNKTFAQFNSIQSNIKYQQSKINQEIRNLTLKFNLTSSTFVSIFNESQFQ</sequence>
<dbReference type="EMBL" id="CATOUU010000653">
    <property type="protein sequence ID" value="CAI9937974.1"/>
    <property type="molecule type" value="Genomic_DNA"/>
</dbReference>
<organism evidence="1">
    <name type="scientific">Hexamita inflata</name>
    <dbReference type="NCBI Taxonomy" id="28002"/>
    <lineage>
        <taxon>Eukaryota</taxon>
        <taxon>Metamonada</taxon>
        <taxon>Diplomonadida</taxon>
        <taxon>Hexamitidae</taxon>
        <taxon>Hexamitinae</taxon>
        <taxon>Hexamita</taxon>
    </lineage>
</organism>
<evidence type="ECO:0000313" key="2">
    <source>
        <dbReference type="EMBL" id="CAL6014682.1"/>
    </source>
</evidence>
<protein>
    <submittedName>
        <fullName evidence="1">Uncharacterized protein</fullName>
    </submittedName>
</protein>
<accession>A0AA86U2I4</accession>
<comment type="caution">
    <text evidence="1">The sequence shown here is derived from an EMBL/GenBank/DDBJ whole genome shotgun (WGS) entry which is preliminary data.</text>
</comment>